<dbReference type="InterPro" id="IPR056884">
    <property type="entry name" value="NPHP3-like_N"/>
</dbReference>
<keyword evidence="2" id="KW-0040">ANK repeat</keyword>
<dbReference type="InterPro" id="IPR054471">
    <property type="entry name" value="GPIID_WHD"/>
</dbReference>
<gene>
    <name evidence="6" type="ORF">B0I35DRAFT_453774</name>
</gene>
<feature type="repeat" description="ANK" evidence="2">
    <location>
        <begin position="1012"/>
        <end position="1036"/>
    </location>
</feature>
<dbReference type="InterPro" id="IPR027417">
    <property type="entry name" value="P-loop_NTPase"/>
</dbReference>
<keyword evidence="7" id="KW-1185">Reference proteome</keyword>
<organism evidence="6 7">
    <name type="scientific">Stachybotrys elegans</name>
    <dbReference type="NCBI Taxonomy" id="80388"/>
    <lineage>
        <taxon>Eukaryota</taxon>
        <taxon>Fungi</taxon>
        <taxon>Dikarya</taxon>
        <taxon>Ascomycota</taxon>
        <taxon>Pezizomycotina</taxon>
        <taxon>Sordariomycetes</taxon>
        <taxon>Hypocreomycetidae</taxon>
        <taxon>Hypocreales</taxon>
        <taxon>Stachybotryaceae</taxon>
        <taxon>Stachybotrys</taxon>
    </lineage>
</organism>
<keyword evidence="3" id="KW-0812">Transmembrane</keyword>
<dbReference type="Gene3D" id="1.25.40.20">
    <property type="entry name" value="Ankyrin repeat-containing domain"/>
    <property type="match status" value="1"/>
</dbReference>
<dbReference type="Gene3D" id="3.40.50.1820">
    <property type="entry name" value="alpha/beta hydrolase"/>
    <property type="match status" value="1"/>
</dbReference>
<keyword evidence="3" id="KW-1133">Transmembrane helix</keyword>
<evidence type="ECO:0000259" key="5">
    <source>
        <dbReference type="Pfam" id="PF24883"/>
    </source>
</evidence>
<evidence type="ECO:0000313" key="6">
    <source>
        <dbReference type="EMBL" id="KAH7308494.1"/>
    </source>
</evidence>
<evidence type="ECO:0000313" key="7">
    <source>
        <dbReference type="Proteomes" id="UP000813444"/>
    </source>
</evidence>
<dbReference type="Pfam" id="PF24883">
    <property type="entry name" value="NPHP3_N"/>
    <property type="match status" value="1"/>
</dbReference>
<dbReference type="InterPro" id="IPR002110">
    <property type="entry name" value="Ankyrin_rpt"/>
</dbReference>
<evidence type="ECO:0000256" key="2">
    <source>
        <dbReference type="PROSITE-ProRule" id="PRU00023"/>
    </source>
</evidence>
<sequence length="1053" mass="118434">MATASELFIAVLATASVILVPVILILRSPGQLLKPPKIESSTLRIDDIPADHTGNQYRSPKSIVEQNLVLRRDANTLTPKAKKSLTLRIDDIPADDIDSLDRNLKSILEKVLDLERDSDTIVRRSLVPFGKKNLCATISIITSLSADDLSARLHQAGSDHPYKYTCKFEGITPLYEDKNHVEVDIIAVPRLGSHALGSWKSPNSDDVWLRDFLHEDVPNIRVLLYGYDTTLPGSLSKQSIKDLGGALLERLIAFRARDGTSYRPIIFIGHSLGGLLIKEALIQARRPSNEANSDLSKACFAMLFFGVPNLGLRNDQLKTLVRGQPNEALIRDLLVDGDFEASNFLKRLADQFSESCKGYYRVVSFFERRHSQTLREQDGKWSKTGAPSLLVTEKSATSTGLVAVADQDNISLDRDHSGLVKYGSKNQGDYTVVAERLRRLTDEAKREVVRRFAEHNLYQPPSDITEACLEACLKSLAFEDMDGRQANIDYAADGTCKWLLEHEILIEWTRQDRGLLWIKGKPGSGKSTLMKYARDAIPSLYGTDALAFSFFFHGRGHELQRNPLGLFRSLLHQILKRVPGAVPDLINYFEDKQTTEGECGKKWQWYLQPLQTILKSSIPRILRRFPVILFIDALNECGEQPAVELIEYLKHLRSSLPPMDSRFGIFFSCRHYPILELGDGLTILLDTENNVDITTYVHDRFSADPDYHIERLISGRAQGIFMWAHLVVERVLRMKRRKEPRVRIEAEIMQTPQRLNDLYHGLIQSVESRSVTLRLMEWICFSMRPLTLKELQWAMAVDPNQTYKSLDECQGSEDFIHDGDLDTRIMVLSCGLAEIVPSYYGDSCVVQFIHQSVKDFLVNGGLLALDGATKVADLVVPAAHCRLSRACLYYFKLAAHSHAKTFTWRDTKRFPLVHYATASWLSHVQLGGPAETSPSGLLDLLGWPQESLIELLMHTPDDMGFRNGGRLPSGLKLIHVISIFGLAELLPCLLQESVVKMLLETDKVNVDAKDNFGLTPLSWATKHGHKAVVQMLLETGKVDVDARSVSLRKIHVV</sequence>
<comment type="caution">
    <text evidence="6">The sequence shown here is derived from an EMBL/GenBank/DDBJ whole genome shotgun (WGS) entry which is preliminary data.</text>
</comment>
<dbReference type="InterPro" id="IPR029058">
    <property type="entry name" value="AB_hydrolase_fold"/>
</dbReference>
<evidence type="ECO:0000256" key="1">
    <source>
        <dbReference type="ARBA" id="ARBA00022737"/>
    </source>
</evidence>
<keyword evidence="1" id="KW-0677">Repeat</keyword>
<dbReference type="PROSITE" id="PS50297">
    <property type="entry name" value="ANK_REP_REGION"/>
    <property type="match status" value="1"/>
</dbReference>
<dbReference type="Proteomes" id="UP000813444">
    <property type="component" value="Unassembled WGS sequence"/>
</dbReference>
<dbReference type="EMBL" id="JAGPNK010000015">
    <property type="protein sequence ID" value="KAH7308494.1"/>
    <property type="molecule type" value="Genomic_DNA"/>
</dbReference>
<dbReference type="SUPFAM" id="SSF52540">
    <property type="entry name" value="P-loop containing nucleoside triphosphate hydrolases"/>
    <property type="match status" value="1"/>
</dbReference>
<feature type="domain" description="Nephrocystin 3-like N-terminal" evidence="5">
    <location>
        <begin position="494"/>
        <end position="670"/>
    </location>
</feature>
<feature type="domain" description="GPI inositol-deacylase winged helix" evidence="4">
    <location>
        <begin position="763"/>
        <end position="862"/>
    </location>
</feature>
<dbReference type="Pfam" id="PF12796">
    <property type="entry name" value="Ank_2"/>
    <property type="match status" value="1"/>
</dbReference>
<dbReference type="Pfam" id="PF22939">
    <property type="entry name" value="WHD_GPIID"/>
    <property type="match status" value="1"/>
</dbReference>
<dbReference type="SMART" id="SM00248">
    <property type="entry name" value="ANK"/>
    <property type="match status" value="1"/>
</dbReference>
<dbReference type="InterPro" id="IPR036770">
    <property type="entry name" value="Ankyrin_rpt-contain_sf"/>
</dbReference>
<protein>
    <submittedName>
        <fullName evidence="6">Ankyrin repeat-containing protein</fullName>
    </submittedName>
</protein>
<dbReference type="SUPFAM" id="SSF53474">
    <property type="entry name" value="alpha/beta-Hydrolases"/>
    <property type="match status" value="1"/>
</dbReference>
<dbReference type="OrthoDB" id="7464126at2759"/>
<evidence type="ECO:0000256" key="3">
    <source>
        <dbReference type="SAM" id="Phobius"/>
    </source>
</evidence>
<proteinExistence type="predicted"/>
<dbReference type="PROSITE" id="PS50088">
    <property type="entry name" value="ANK_REPEAT"/>
    <property type="match status" value="1"/>
</dbReference>
<dbReference type="Gene3D" id="3.40.50.300">
    <property type="entry name" value="P-loop containing nucleotide triphosphate hydrolases"/>
    <property type="match status" value="1"/>
</dbReference>
<dbReference type="AlphaFoldDB" id="A0A8K0WLA7"/>
<dbReference type="PANTHER" id="PTHR10039:SF5">
    <property type="entry name" value="NACHT DOMAIN-CONTAINING PROTEIN"/>
    <property type="match status" value="1"/>
</dbReference>
<feature type="transmembrane region" description="Helical" evidence="3">
    <location>
        <begin position="7"/>
        <end position="26"/>
    </location>
</feature>
<accession>A0A8K0WLA7</accession>
<reference evidence="6" key="1">
    <citation type="journal article" date="2021" name="Nat. Commun.">
        <title>Genetic determinants of endophytism in the Arabidopsis root mycobiome.</title>
        <authorList>
            <person name="Mesny F."/>
            <person name="Miyauchi S."/>
            <person name="Thiergart T."/>
            <person name="Pickel B."/>
            <person name="Atanasova L."/>
            <person name="Karlsson M."/>
            <person name="Huettel B."/>
            <person name="Barry K.W."/>
            <person name="Haridas S."/>
            <person name="Chen C."/>
            <person name="Bauer D."/>
            <person name="Andreopoulos W."/>
            <person name="Pangilinan J."/>
            <person name="LaButti K."/>
            <person name="Riley R."/>
            <person name="Lipzen A."/>
            <person name="Clum A."/>
            <person name="Drula E."/>
            <person name="Henrissat B."/>
            <person name="Kohler A."/>
            <person name="Grigoriev I.V."/>
            <person name="Martin F.M."/>
            <person name="Hacquard S."/>
        </authorList>
    </citation>
    <scope>NUCLEOTIDE SEQUENCE</scope>
    <source>
        <strain evidence="6">MPI-CAGE-CH-0235</strain>
    </source>
</reference>
<keyword evidence="3" id="KW-0472">Membrane</keyword>
<evidence type="ECO:0000259" key="4">
    <source>
        <dbReference type="Pfam" id="PF22939"/>
    </source>
</evidence>
<dbReference type="PANTHER" id="PTHR10039">
    <property type="entry name" value="AMELOGENIN"/>
    <property type="match status" value="1"/>
</dbReference>
<dbReference type="SUPFAM" id="SSF48403">
    <property type="entry name" value="Ankyrin repeat"/>
    <property type="match status" value="1"/>
</dbReference>
<name>A0A8K0WLA7_9HYPO</name>